<gene>
    <name evidence="2" type="ORF">BEMITA_LOCUS7175</name>
</gene>
<dbReference type="GO" id="GO:0001517">
    <property type="term" value="F:N-acetylglucosamine 6-O-sulfotransferase activity"/>
    <property type="evidence" value="ECO:0007669"/>
    <property type="project" value="TreeGrafter"/>
</dbReference>
<dbReference type="EMBL" id="OU963865">
    <property type="protein sequence ID" value="CAH0388252.1"/>
    <property type="molecule type" value="Genomic_DNA"/>
</dbReference>
<name>A0A9P0ABI9_BEMTA</name>
<evidence type="ECO:0000313" key="3">
    <source>
        <dbReference type="Proteomes" id="UP001152759"/>
    </source>
</evidence>
<dbReference type="SUPFAM" id="SSF52540">
    <property type="entry name" value="P-loop containing nucleoside triphosphate hydrolases"/>
    <property type="match status" value="1"/>
</dbReference>
<feature type="domain" description="Sulfotransferase" evidence="1">
    <location>
        <begin position="103"/>
        <end position="262"/>
    </location>
</feature>
<organism evidence="2 3">
    <name type="scientific">Bemisia tabaci</name>
    <name type="common">Sweetpotato whitefly</name>
    <name type="synonym">Aleurodes tabaci</name>
    <dbReference type="NCBI Taxonomy" id="7038"/>
    <lineage>
        <taxon>Eukaryota</taxon>
        <taxon>Metazoa</taxon>
        <taxon>Ecdysozoa</taxon>
        <taxon>Arthropoda</taxon>
        <taxon>Hexapoda</taxon>
        <taxon>Insecta</taxon>
        <taxon>Pterygota</taxon>
        <taxon>Neoptera</taxon>
        <taxon>Paraneoptera</taxon>
        <taxon>Hemiptera</taxon>
        <taxon>Sternorrhyncha</taxon>
        <taxon>Aleyrodoidea</taxon>
        <taxon>Aleyrodidae</taxon>
        <taxon>Aleyrodinae</taxon>
        <taxon>Bemisia</taxon>
    </lineage>
</organism>
<dbReference type="Gene3D" id="3.40.50.300">
    <property type="entry name" value="P-loop containing nucleotide triphosphate hydrolases"/>
    <property type="match status" value="1"/>
</dbReference>
<dbReference type="Pfam" id="PF00685">
    <property type="entry name" value="Sulfotransfer_1"/>
    <property type="match status" value="1"/>
</dbReference>
<dbReference type="GO" id="GO:0006044">
    <property type="term" value="P:N-acetylglucosamine metabolic process"/>
    <property type="evidence" value="ECO:0007669"/>
    <property type="project" value="TreeGrafter"/>
</dbReference>
<keyword evidence="3" id="KW-1185">Reference proteome</keyword>
<proteinExistence type="predicted"/>
<dbReference type="PANTHER" id="PTHR10704:SF44">
    <property type="entry name" value="LD35051P-RELATED"/>
    <property type="match status" value="1"/>
</dbReference>
<accession>A0A9P0ABI9</accession>
<reference evidence="2" key="1">
    <citation type="submission" date="2021-12" db="EMBL/GenBank/DDBJ databases">
        <authorList>
            <person name="King R."/>
        </authorList>
    </citation>
    <scope>NUCLEOTIDE SEQUENCE</scope>
</reference>
<dbReference type="Proteomes" id="UP001152759">
    <property type="component" value="Chromosome 4"/>
</dbReference>
<evidence type="ECO:0000259" key="1">
    <source>
        <dbReference type="Pfam" id="PF00685"/>
    </source>
</evidence>
<sequence length="317" mass="37217">MLKSWLARNAIFKAKYTKWAFLALLAIVSFISLLPLTRKYTIVLNSSTKEVHNTWTGEELLDTLDAERKRIQSALVNFTFPTESSTRSIKELLLEEGGAQHMTIIISYWRSGSTFLGDILNSHPATVYFYEPFKSYRAQQIRSPPHSEEAYQLLTQLLNSNYSDTEAYLEFEKNRNSFVKQKNIPLHRVCKHKGAKCFEPHFLSQFMKLYPFMVMKITRLRLSLIEPFLISLRYNLRVILLVRDPRGIMTSRSHHAWCNKDPDCAQPLHTCSDMIADYATAIRFSEMFPKRFMILRGPRTIGDFRRYFREPTWMNIY</sequence>
<protein>
    <recommendedName>
        <fullName evidence="1">Sulfotransferase domain-containing protein</fullName>
    </recommendedName>
</protein>
<evidence type="ECO:0000313" key="2">
    <source>
        <dbReference type="EMBL" id="CAH0388252.1"/>
    </source>
</evidence>
<dbReference type="InterPro" id="IPR000863">
    <property type="entry name" value="Sulfotransferase_dom"/>
</dbReference>
<dbReference type="InterPro" id="IPR051135">
    <property type="entry name" value="Gal/GlcNAc/GalNAc_ST"/>
</dbReference>
<dbReference type="InterPro" id="IPR027417">
    <property type="entry name" value="P-loop_NTPase"/>
</dbReference>
<dbReference type="AlphaFoldDB" id="A0A9P0ABI9"/>
<dbReference type="PANTHER" id="PTHR10704">
    <property type="entry name" value="CARBOHYDRATE SULFOTRANSFERASE"/>
    <property type="match status" value="1"/>
</dbReference>
<dbReference type="GO" id="GO:0006790">
    <property type="term" value="P:sulfur compound metabolic process"/>
    <property type="evidence" value="ECO:0007669"/>
    <property type="project" value="TreeGrafter"/>
</dbReference>